<feature type="transmembrane region" description="Helical" evidence="1">
    <location>
        <begin position="7"/>
        <end position="29"/>
    </location>
</feature>
<evidence type="ECO:0000313" key="3">
    <source>
        <dbReference type="Proteomes" id="UP001139344"/>
    </source>
</evidence>
<reference evidence="2" key="1">
    <citation type="submission" date="2021-12" db="EMBL/GenBank/DDBJ databases">
        <title>Description of Gramella crocea sp. nov., a new bacterium isolated from activated sludge.</title>
        <authorList>
            <person name="Zhang X."/>
        </authorList>
    </citation>
    <scope>NUCLEOTIDE SEQUENCE</scope>
    <source>
        <strain evidence="2">YB25</strain>
    </source>
</reference>
<keyword evidence="3" id="KW-1185">Reference proteome</keyword>
<proteinExistence type="predicted"/>
<dbReference type="AlphaFoldDB" id="A0A9X2A4E4"/>
<evidence type="ECO:0000256" key="1">
    <source>
        <dbReference type="SAM" id="Phobius"/>
    </source>
</evidence>
<sequence>MEKFIAYLSTLWPFIPLLFFIIAVAFRLMDNSTSLFLQRDILINSSNVSRDLLKKQIRLNNDPRFTRQLKRALILRNLQQSFMILAVISVPISLLCFFLR</sequence>
<protein>
    <submittedName>
        <fullName evidence="2">Uncharacterized protein</fullName>
    </submittedName>
</protein>
<comment type="caution">
    <text evidence="2">The sequence shown here is derived from an EMBL/GenBank/DDBJ whole genome shotgun (WGS) entry which is preliminary data.</text>
</comment>
<gene>
    <name evidence="2" type="ORF">LU635_02905</name>
</gene>
<keyword evidence="1" id="KW-0472">Membrane</keyword>
<dbReference type="EMBL" id="JAJSON010000009">
    <property type="protein sequence ID" value="MCG9970574.1"/>
    <property type="molecule type" value="Genomic_DNA"/>
</dbReference>
<organism evidence="2 3">
    <name type="scientific">Christiangramia crocea</name>
    <dbReference type="NCBI Taxonomy" id="2904124"/>
    <lineage>
        <taxon>Bacteria</taxon>
        <taxon>Pseudomonadati</taxon>
        <taxon>Bacteroidota</taxon>
        <taxon>Flavobacteriia</taxon>
        <taxon>Flavobacteriales</taxon>
        <taxon>Flavobacteriaceae</taxon>
        <taxon>Christiangramia</taxon>
    </lineage>
</organism>
<dbReference type="RefSeq" id="WP_240096001.1">
    <property type="nucleotide sequence ID" value="NZ_JAJSON010000009.1"/>
</dbReference>
<name>A0A9X2A4E4_9FLAO</name>
<keyword evidence="1" id="KW-0812">Transmembrane</keyword>
<keyword evidence="1" id="KW-1133">Transmembrane helix</keyword>
<accession>A0A9X2A4E4</accession>
<dbReference type="Proteomes" id="UP001139344">
    <property type="component" value="Unassembled WGS sequence"/>
</dbReference>
<evidence type="ECO:0000313" key="2">
    <source>
        <dbReference type="EMBL" id="MCG9970574.1"/>
    </source>
</evidence>
<feature type="transmembrane region" description="Helical" evidence="1">
    <location>
        <begin position="81"/>
        <end position="99"/>
    </location>
</feature>